<feature type="domain" description="Catalase core" evidence="1">
    <location>
        <begin position="1"/>
        <end position="312"/>
    </location>
</feature>
<dbReference type="GO" id="GO:0042542">
    <property type="term" value="P:response to hydrogen peroxide"/>
    <property type="evidence" value="ECO:0007669"/>
    <property type="project" value="TreeGrafter"/>
</dbReference>
<dbReference type="GO" id="GO:0005739">
    <property type="term" value="C:mitochondrion"/>
    <property type="evidence" value="ECO:0007669"/>
    <property type="project" value="TreeGrafter"/>
</dbReference>
<dbReference type="RefSeq" id="XP_031870353.1">
    <property type="nucleotide sequence ID" value="XM_032013753.1"/>
</dbReference>
<sequence>MPFPNDEVLMKTAGDLVAQLQAIFGKHPGFRPAHAKGEILTGTFTPSAEAKKLTTAPHFNNPSTPVWVRFSSSTGLPNIPDTDSHADPRGIAIRFILGDRKHTDIISHSTPFFPARTGQGFLEFLQALASSPPDGPKPSPVEQFLGANPKALAFVQAPKPAPASYGTEEYFGVTAFKLINAEGKATFIRYHIVPEAGVSTLSADELKDKDPDYLRKELTERLASGPISFKIKAQVAAEGDVTDDATVHWPEDRPVVELGTLKLDSVLPDNAKEQKNIIFDPIPRVQGVEPSDDPLLEMRAAVYLISGKQRRAA</sequence>
<dbReference type="EMBL" id="NPIC01000003">
    <property type="protein sequence ID" value="RDL37697.1"/>
    <property type="molecule type" value="Genomic_DNA"/>
</dbReference>
<protein>
    <submittedName>
        <fullName evidence="2">Heme-dependent catalase-like protein</fullName>
    </submittedName>
</protein>
<dbReference type="InterPro" id="IPR024168">
    <property type="entry name" value="Catalase_SrpA-type_pred"/>
</dbReference>
<gene>
    <name evidence="2" type="ORF">BP5553_05130</name>
</gene>
<organism evidence="2 3">
    <name type="scientific">Venustampulla echinocandica</name>
    <dbReference type="NCBI Taxonomy" id="2656787"/>
    <lineage>
        <taxon>Eukaryota</taxon>
        <taxon>Fungi</taxon>
        <taxon>Dikarya</taxon>
        <taxon>Ascomycota</taxon>
        <taxon>Pezizomycotina</taxon>
        <taxon>Leotiomycetes</taxon>
        <taxon>Helotiales</taxon>
        <taxon>Pleuroascaceae</taxon>
        <taxon>Venustampulla</taxon>
    </lineage>
</organism>
<dbReference type="PRINTS" id="PR00067">
    <property type="entry name" value="CATALASE"/>
</dbReference>
<dbReference type="Proteomes" id="UP000254866">
    <property type="component" value="Unassembled WGS sequence"/>
</dbReference>
<dbReference type="GO" id="GO:0004096">
    <property type="term" value="F:catalase activity"/>
    <property type="evidence" value="ECO:0007669"/>
    <property type="project" value="InterPro"/>
</dbReference>
<evidence type="ECO:0000259" key="1">
    <source>
        <dbReference type="SMART" id="SM01060"/>
    </source>
</evidence>
<dbReference type="SMART" id="SM01060">
    <property type="entry name" value="Catalase"/>
    <property type="match status" value="1"/>
</dbReference>
<dbReference type="Gene3D" id="1.20.1280.120">
    <property type="match status" value="1"/>
</dbReference>
<dbReference type="GO" id="GO:0005777">
    <property type="term" value="C:peroxisome"/>
    <property type="evidence" value="ECO:0007669"/>
    <property type="project" value="TreeGrafter"/>
</dbReference>
<dbReference type="SUPFAM" id="SSF56634">
    <property type="entry name" value="Heme-dependent catalase-like"/>
    <property type="match status" value="1"/>
</dbReference>
<dbReference type="InterPro" id="IPR011614">
    <property type="entry name" value="Catalase_core"/>
</dbReference>
<evidence type="ECO:0000313" key="2">
    <source>
        <dbReference type="EMBL" id="RDL37697.1"/>
    </source>
</evidence>
<dbReference type="PIRSF" id="PIRSF000296">
    <property type="entry name" value="SrpA"/>
    <property type="match status" value="1"/>
</dbReference>
<dbReference type="AlphaFoldDB" id="A0A370TQ89"/>
<dbReference type="CDD" id="cd08153">
    <property type="entry name" value="srpA_like"/>
    <property type="match status" value="1"/>
</dbReference>
<evidence type="ECO:0000313" key="3">
    <source>
        <dbReference type="Proteomes" id="UP000254866"/>
    </source>
</evidence>
<proteinExistence type="predicted"/>
<dbReference type="InterPro" id="IPR020835">
    <property type="entry name" value="Catalase_sf"/>
</dbReference>
<dbReference type="GO" id="GO:0020037">
    <property type="term" value="F:heme binding"/>
    <property type="evidence" value="ECO:0007669"/>
    <property type="project" value="InterPro"/>
</dbReference>
<dbReference type="PANTHER" id="PTHR11465:SF62">
    <property type="entry name" value="CATALASE T"/>
    <property type="match status" value="1"/>
</dbReference>
<dbReference type="PROSITE" id="PS51402">
    <property type="entry name" value="CATALASE_3"/>
    <property type="match status" value="1"/>
</dbReference>
<reference evidence="2 3" key="1">
    <citation type="journal article" date="2018" name="IMA Fungus">
        <title>IMA Genome-F 9: Draft genome sequence of Annulohypoxylon stygium, Aspergillus mulundensis, Berkeleyomyces basicola (syn. Thielaviopsis basicola), Ceratocystis smalleyi, two Cercospora beticola strains, Coleophoma cylindrospora, Fusarium fracticaudum, Phialophora cf. hyalina, and Morchella septimelata.</title>
        <authorList>
            <person name="Wingfield B.D."/>
            <person name="Bills G.F."/>
            <person name="Dong Y."/>
            <person name="Huang W."/>
            <person name="Nel W.J."/>
            <person name="Swalarsk-Parry B.S."/>
            <person name="Vaghefi N."/>
            <person name="Wilken P.M."/>
            <person name="An Z."/>
            <person name="de Beer Z.W."/>
            <person name="De Vos L."/>
            <person name="Chen L."/>
            <person name="Duong T.A."/>
            <person name="Gao Y."/>
            <person name="Hammerbacher A."/>
            <person name="Kikkert J.R."/>
            <person name="Li Y."/>
            <person name="Li H."/>
            <person name="Li K."/>
            <person name="Li Q."/>
            <person name="Liu X."/>
            <person name="Ma X."/>
            <person name="Naidoo K."/>
            <person name="Pethybridge S.J."/>
            <person name="Sun J."/>
            <person name="Steenkamp E.T."/>
            <person name="van der Nest M.A."/>
            <person name="van Wyk S."/>
            <person name="Wingfield M.J."/>
            <person name="Xiong C."/>
            <person name="Yue Q."/>
            <person name="Zhang X."/>
        </authorList>
    </citation>
    <scope>NUCLEOTIDE SEQUENCE [LARGE SCALE GENOMIC DNA]</scope>
    <source>
        <strain evidence="2 3">BP 5553</strain>
    </source>
</reference>
<dbReference type="PANTHER" id="PTHR11465">
    <property type="entry name" value="CATALASE"/>
    <property type="match status" value="1"/>
</dbReference>
<comment type="caution">
    <text evidence="2">The sequence shown here is derived from an EMBL/GenBank/DDBJ whole genome shotgun (WGS) entry which is preliminary data.</text>
</comment>
<dbReference type="Gene3D" id="2.40.180.10">
    <property type="entry name" value="Catalase core domain"/>
    <property type="match status" value="1"/>
</dbReference>
<name>A0A370TQ89_9HELO</name>
<dbReference type="OrthoDB" id="2379805at2759"/>
<dbReference type="Pfam" id="PF00199">
    <property type="entry name" value="Catalase"/>
    <property type="match status" value="1"/>
</dbReference>
<dbReference type="InterPro" id="IPR018028">
    <property type="entry name" value="Catalase"/>
</dbReference>
<dbReference type="STRING" id="2656787.A0A370TQ89"/>
<dbReference type="GeneID" id="43597979"/>
<keyword evidence="3" id="KW-1185">Reference proteome</keyword>
<dbReference type="GO" id="GO:0042744">
    <property type="term" value="P:hydrogen peroxide catabolic process"/>
    <property type="evidence" value="ECO:0007669"/>
    <property type="project" value="TreeGrafter"/>
</dbReference>
<accession>A0A370TQ89</accession>